<dbReference type="Proteomes" id="UP000601710">
    <property type="component" value="Chromosome 27"/>
</dbReference>
<reference evidence="14" key="5">
    <citation type="submission" date="2020-06" db="EMBL/GenBank/DDBJ databases">
        <authorList>
            <person name="Camacho E."/>
            <person name="Gonzalez-de la Fuente S."/>
            <person name="Rastrojo A."/>
            <person name="Peiro-Pastor R."/>
            <person name="Solana JC."/>
            <person name="Tabera L."/>
            <person name="Gamarro F."/>
            <person name="Carrasco-Ramiro F."/>
            <person name="Requena JM."/>
            <person name="Aguado B."/>
        </authorList>
    </citation>
    <scope>NUCLEOTIDE SEQUENCE</scope>
</reference>
<evidence type="ECO:0000256" key="3">
    <source>
        <dbReference type="ARBA" id="ARBA00009123"/>
    </source>
</evidence>
<reference evidence="15 16" key="1">
    <citation type="journal article" date="2011" name="Genome Res.">
        <title>Whole genome sequencing of multiple Leishmania donovani clinical isolates provides insights into population structure and mechanisms of drug resistance.</title>
        <authorList>
            <person name="Downing T."/>
            <person name="Imamura H."/>
            <person name="Decuypere S."/>
            <person name="Clark T.G."/>
            <person name="Coombs G.H."/>
            <person name="Cotton J.A."/>
            <person name="Hilley J.D."/>
            <person name="de Doncker S."/>
            <person name="Maes I."/>
            <person name="Mottram J.C."/>
            <person name="Quail M.A."/>
            <person name="Rijal S."/>
            <person name="Sanders M."/>
            <person name="Schonian G."/>
            <person name="Stark O."/>
            <person name="Sundar S."/>
            <person name="Vanaerschot M."/>
            <person name="Hertz-Fowler C."/>
            <person name="Dujardin J.C."/>
            <person name="Berriman M."/>
        </authorList>
    </citation>
    <scope>NUCLEOTIDE SEQUENCE [LARGE SCALE GENOMIC DNA]</scope>
    <source>
        <strain evidence="15 16">BPK282A1</strain>
    </source>
</reference>
<evidence type="ECO:0000256" key="5">
    <source>
        <dbReference type="ARBA" id="ARBA00022664"/>
    </source>
</evidence>
<protein>
    <recommendedName>
        <fullName evidence="10">Sm protein B</fullName>
    </recommendedName>
</protein>
<dbReference type="GO" id="GO:0071013">
    <property type="term" value="C:catalytic step 2 spliceosome"/>
    <property type="evidence" value="ECO:0007669"/>
    <property type="project" value="TreeGrafter"/>
</dbReference>
<dbReference type="GO" id="GO:0005682">
    <property type="term" value="C:U5 snRNP"/>
    <property type="evidence" value="ECO:0007669"/>
    <property type="project" value="TreeGrafter"/>
</dbReference>
<evidence type="ECO:0000256" key="11">
    <source>
        <dbReference type="SAM" id="MobiDB-lite"/>
    </source>
</evidence>
<keyword evidence="6" id="KW-0694">RNA-binding</keyword>
<reference evidence="15" key="2">
    <citation type="submission" date="2011-01" db="EMBL/GenBank/DDBJ databases">
        <authorList>
            <person name="Zhao B.P."/>
            <person name="Ren Z.A."/>
            <person name="Li C.D."/>
        </authorList>
    </citation>
    <scope>NUCLEOTIDE SEQUENCE</scope>
    <source>
        <strain evidence="15">BPK282A1</strain>
    </source>
</reference>
<dbReference type="Pfam" id="PF01423">
    <property type="entry name" value="LSM"/>
    <property type="match status" value="1"/>
</dbReference>
<dbReference type="InterPro" id="IPR010920">
    <property type="entry name" value="LSM_dom_sf"/>
</dbReference>
<dbReference type="GeneID" id="13386775"/>
<evidence type="ECO:0000256" key="6">
    <source>
        <dbReference type="ARBA" id="ARBA00022884"/>
    </source>
</evidence>
<comment type="subcellular location">
    <subcellularLocation>
        <location evidence="2">Cytoplasm</location>
    </subcellularLocation>
    <subcellularLocation>
        <location evidence="1">Nucleus</location>
    </subcellularLocation>
</comment>
<dbReference type="FunFam" id="2.30.30.100:FF:000049">
    <property type="entry name" value="Small nuclear ribonucleoprotein-associated protein B"/>
    <property type="match status" value="1"/>
</dbReference>
<accession>A0A3Q8IEE4</accession>
<dbReference type="PROSITE" id="PS52002">
    <property type="entry name" value="SM"/>
    <property type="match status" value="1"/>
</dbReference>
<dbReference type="EMBL" id="FR799614">
    <property type="protein sequence ID" value="CBZ35346.1"/>
    <property type="molecule type" value="Genomic_DNA"/>
</dbReference>
<reference evidence="13 17" key="4">
    <citation type="journal article" date="2018" name="Sci. Rep.">
        <title>A complete Leishmania donovani reference genome identifies novel genetic variations associated with virulence.</title>
        <authorList>
            <person name="Lypaczewski P."/>
            <person name="Hoshizaki J."/>
            <person name="Zhang W.-W."/>
            <person name="McCall L.-I."/>
            <person name="Torcivia-Rodriguez J."/>
            <person name="Simonyan V."/>
            <person name="Kaur A."/>
            <person name="Dewar K."/>
            <person name="Matlashewski G."/>
        </authorList>
    </citation>
    <scope>NUCLEOTIDE SEQUENCE [LARGE SCALE GENOMIC DNA]</scope>
    <source>
        <strain evidence="13 17">LdCL</strain>
    </source>
</reference>
<dbReference type="OMA" id="MLHNINR"/>
<dbReference type="VEuPathDB" id="TriTrypDB:LDHU3_27.2870"/>
<dbReference type="GO" id="GO:0005685">
    <property type="term" value="C:U1 snRNP"/>
    <property type="evidence" value="ECO:0007669"/>
    <property type="project" value="TreeGrafter"/>
</dbReference>
<evidence type="ECO:0000313" key="16">
    <source>
        <dbReference type="Proteomes" id="UP000008980"/>
    </source>
</evidence>
<dbReference type="GO" id="GO:0005737">
    <property type="term" value="C:cytoplasm"/>
    <property type="evidence" value="ECO:0007669"/>
    <property type="project" value="UniProtKB-SubCell"/>
</dbReference>
<keyword evidence="8" id="KW-0539">Nucleus</keyword>
<feature type="region of interest" description="Disordered" evidence="11">
    <location>
        <begin position="87"/>
        <end position="111"/>
    </location>
</feature>
<organism evidence="13 17">
    <name type="scientific">Leishmania donovani</name>
    <dbReference type="NCBI Taxonomy" id="5661"/>
    <lineage>
        <taxon>Eukaryota</taxon>
        <taxon>Discoba</taxon>
        <taxon>Euglenozoa</taxon>
        <taxon>Kinetoplastea</taxon>
        <taxon>Metakinetoplastina</taxon>
        <taxon>Trypanosomatida</taxon>
        <taxon>Trypanosomatidae</taxon>
        <taxon>Leishmaniinae</taxon>
        <taxon>Leishmania</taxon>
    </lineage>
</organism>
<dbReference type="PANTHER" id="PTHR10701">
    <property type="entry name" value="SMALL NUCLEAR RIBONUCLEOPROTEIN-ASSOCIATED PROTEIN B AND N"/>
    <property type="match status" value="1"/>
</dbReference>
<dbReference type="SMART" id="SM00651">
    <property type="entry name" value="Sm"/>
    <property type="match status" value="1"/>
</dbReference>
<dbReference type="GO" id="GO:0000398">
    <property type="term" value="P:mRNA splicing, via spliceosome"/>
    <property type="evidence" value="ECO:0007669"/>
    <property type="project" value="TreeGrafter"/>
</dbReference>
<dbReference type="InterPro" id="IPR050914">
    <property type="entry name" value="snRNP_SmB/NAA38-like"/>
</dbReference>
<sequence>MGKYTMLHNINKVLCVMLDDGRTVTGKLLVFDKHMNVVLGDAVEERPQSKKMAEEGVSPKRQLGLILLRGEHVVSVTVMKGSENGGSGAVANFGGAPKSAKATAVKRKRGA</sequence>
<evidence type="ECO:0000313" key="17">
    <source>
        <dbReference type="Proteomes" id="UP000274082"/>
    </source>
</evidence>
<dbReference type="CDD" id="cd01717">
    <property type="entry name" value="Sm_B"/>
    <property type="match status" value="1"/>
</dbReference>
<keyword evidence="9 13" id="KW-0687">Ribonucleoprotein</keyword>
<keyword evidence="17" id="KW-1185">Reference proteome</keyword>
<dbReference type="GO" id="GO:0070990">
    <property type="term" value="F:snRNP binding"/>
    <property type="evidence" value="ECO:0007669"/>
    <property type="project" value="TreeGrafter"/>
</dbReference>
<dbReference type="SUPFAM" id="SSF50182">
    <property type="entry name" value="Sm-like ribonucleoproteins"/>
    <property type="match status" value="1"/>
</dbReference>
<dbReference type="GO" id="GO:0071004">
    <property type="term" value="C:U2-type prespliceosome"/>
    <property type="evidence" value="ECO:0007669"/>
    <property type="project" value="TreeGrafter"/>
</dbReference>
<comment type="similarity">
    <text evidence="3">Belongs to the snRNP SmB/SmN family.</text>
</comment>
<keyword evidence="5" id="KW-0507">mRNA processing</keyword>
<dbReference type="KEGG" id="ldo:LDBPK_271890"/>
<evidence type="ECO:0000313" key="15">
    <source>
        <dbReference type="EMBL" id="CBZ35346.1"/>
    </source>
</evidence>
<keyword evidence="7" id="KW-0508">mRNA splicing</keyword>
<evidence type="ECO:0000256" key="1">
    <source>
        <dbReference type="ARBA" id="ARBA00004123"/>
    </source>
</evidence>
<dbReference type="Proteomes" id="UP000274082">
    <property type="component" value="Chromosome 27"/>
</dbReference>
<evidence type="ECO:0000256" key="7">
    <source>
        <dbReference type="ARBA" id="ARBA00023187"/>
    </source>
</evidence>
<evidence type="ECO:0000256" key="8">
    <source>
        <dbReference type="ARBA" id="ARBA00023242"/>
    </source>
</evidence>
<dbReference type="EMBL" id="CP029526">
    <property type="protein sequence ID" value="AYU80089.1"/>
    <property type="molecule type" value="Genomic_DNA"/>
</dbReference>
<dbReference type="InterPro" id="IPR001163">
    <property type="entry name" value="Sm_dom_euk/arc"/>
</dbReference>
<dbReference type="InterPro" id="IPR047575">
    <property type="entry name" value="Sm"/>
</dbReference>
<dbReference type="EMBL" id="LR812647">
    <property type="protein sequence ID" value="CAC5431316.1"/>
    <property type="molecule type" value="Genomic_DNA"/>
</dbReference>
<dbReference type="VEuPathDB" id="TriTrypDB:LdBPK_271890.1"/>
<feature type="domain" description="Sm" evidence="12">
    <location>
        <begin position="1"/>
        <end position="82"/>
    </location>
</feature>
<dbReference type="RefSeq" id="XP_003862040.1">
    <property type="nucleotide sequence ID" value="XM_003861992.1"/>
</dbReference>
<evidence type="ECO:0000256" key="4">
    <source>
        <dbReference type="ARBA" id="ARBA00022490"/>
    </source>
</evidence>
<dbReference type="GO" id="GO:0003723">
    <property type="term" value="F:RNA binding"/>
    <property type="evidence" value="ECO:0007669"/>
    <property type="project" value="UniProtKB-KW"/>
</dbReference>
<evidence type="ECO:0000256" key="2">
    <source>
        <dbReference type="ARBA" id="ARBA00004496"/>
    </source>
</evidence>
<dbReference type="GO" id="GO:0005687">
    <property type="term" value="C:U4 snRNP"/>
    <property type="evidence" value="ECO:0007669"/>
    <property type="project" value="TreeGrafter"/>
</dbReference>
<gene>
    <name evidence="15" type="ORF">LDBPK_271890</name>
    <name evidence="13" type="ORF">LdCL_270026100</name>
    <name evidence="14" type="ORF">LDHU3_27.2870</name>
</gene>
<evidence type="ECO:0000313" key="13">
    <source>
        <dbReference type="EMBL" id="AYU80089.1"/>
    </source>
</evidence>
<dbReference type="VEuPathDB" id="TriTrypDB:LdCL_270026100"/>
<evidence type="ECO:0000256" key="10">
    <source>
        <dbReference type="ARBA" id="ARBA00041355"/>
    </source>
</evidence>
<reference evidence="16" key="3">
    <citation type="submission" date="2011-02" db="EMBL/GenBank/DDBJ databases">
        <title>Whole genome sequencing of Leishmania donovani clinical lines reveals dynamic variation related to drug resistance.</title>
        <authorList>
            <person name="Downing T."/>
            <person name="Imamura H."/>
            <person name="Sanders M."/>
            <person name="Decuypere S."/>
            <person name="Hertz-Fowler C."/>
            <person name="Clark T.G."/>
            <person name="Rijal S."/>
            <person name="Sundar S."/>
            <person name="Quail M.A."/>
            <person name="De Doncker S."/>
            <person name="Maes I."/>
            <person name="Vanaerschot M."/>
            <person name="Stark O."/>
            <person name="Schonian G."/>
            <person name="Dujardin J.C."/>
            <person name="Berriman M."/>
        </authorList>
    </citation>
    <scope>NUCLEOTIDE SEQUENCE [LARGE SCALE GENOMIC DNA]</scope>
    <source>
        <strain evidence="16">BPK282A1</strain>
    </source>
</reference>
<dbReference type="GO" id="GO:0005686">
    <property type="term" value="C:U2 snRNP"/>
    <property type="evidence" value="ECO:0007669"/>
    <property type="project" value="TreeGrafter"/>
</dbReference>
<name>A0A3Q8IEE4_LEIDO</name>
<evidence type="ECO:0000256" key="9">
    <source>
        <dbReference type="ARBA" id="ARBA00023274"/>
    </source>
</evidence>
<proteinExistence type="inferred from homology"/>
<evidence type="ECO:0000313" key="14">
    <source>
        <dbReference type="EMBL" id="CAC5431316.1"/>
    </source>
</evidence>
<dbReference type="PANTHER" id="PTHR10701:SF0">
    <property type="entry name" value="SMALL NUCLEAR RIBONUCLEOPROTEIN-ASSOCIATED PROTEIN B"/>
    <property type="match status" value="1"/>
</dbReference>
<dbReference type="Gene3D" id="2.30.30.100">
    <property type="match status" value="1"/>
</dbReference>
<evidence type="ECO:0000259" key="12">
    <source>
        <dbReference type="PROSITE" id="PS52002"/>
    </source>
</evidence>
<keyword evidence="4" id="KW-0963">Cytoplasm</keyword>
<dbReference type="SMR" id="A0A3Q8IEE4"/>
<dbReference type="GO" id="GO:0046540">
    <property type="term" value="C:U4/U6 x U5 tri-snRNP complex"/>
    <property type="evidence" value="ECO:0007669"/>
    <property type="project" value="TreeGrafter"/>
</dbReference>
<dbReference type="AlphaFoldDB" id="A0A3Q8IEE4"/>
<dbReference type="OrthoDB" id="2020720at2759"/>
<dbReference type="Proteomes" id="UP000008980">
    <property type="component" value="Chromosome 27"/>
</dbReference>
<accession>E9BJB9</accession>